<evidence type="ECO:0000256" key="5">
    <source>
        <dbReference type="ARBA" id="ARBA00030755"/>
    </source>
</evidence>
<dbReference type="InterPro" id="IPR002155">
    <property type="entry name" value="Thiolase"/>
</dbReference>
<evidence type="ECO:0000313" key="10">
    <source>
        <dbReference type="EMBL" id="MFC5004277.1"/>
    </source>
</evidence>
<feature type="domain" description="Thiolase C-terminal" evidence="9">
    <location>
        <begin position="271"/>
        <end position="391"/>
    </location>
</feature>
<proteinExistence type="inferred from homology"/>
<reference evidence="11" key="1">
    <citation type="journal article" date="2019" name="Int. J. Syst. Evol. Microbiol.">
        <title>The Global Catalogue of Microorganisms (GCM) 10K type strain sequencing project: providing services to taxonomists for standard genome sequencing and annotation.</title>
        <authorList>
            <consortium name="The Broad Institute Genomics Platform"/>
            <consortium name="The Broad Institute Genome Sequencing Center for Infectious Disease"/>
            <person name="Wu L."/>
            <person name="Ma J."/>
        </authorList>
    </citation>
    <scope>NUCLEOTIDE SEQUENCE [LARGE SCALE GENOMIC DNA]</scope>
    <source>
        <strain evidence="11">CGMCC 4.7152</strain>
    </source>
</reference>
<dbReference type="PROSITE" id="PS00737">
    <property type="entry name" value="THIOLASE_2"/>
    <property type="match status" value="1"/>
</dbReference>
<keyword evidence="11" id="KW-1185">Reference proteome</keyword>
<dbReference type="SUPFAM" id="SSF53901">
    <property type="entry name" value="Thiolase-like"/>
    <property type="match status" value="2"/>
</dbReference>
<evidence type="ECO:0000256" key="1">
    <source>
        <dbReference type="ARBA" id="ARBA00010982"/>
    </source>
</evidence>
<comment type="caution">
    <text evidence="10">The sequence shown here is derived from an EMBL/GenBank/DDBJ whole genome shotgun (WGS) entry which is preliminary data.</text>
</comment>
<evidence type="ECO:0000256" key="7">
    <source>
        <dbReference type="RuleBase" id="RU003557"/>
    </source>
</evidence>
<dbReference type="InterPro" id="IPR020616">
    <property type="entry name" value="Thiolase_N"/>
</dbReference>
<sequence length="395" mass="40519">MTQSVIVNGARTPMGRLLGALKDFPATKLGGVAIKAALERSGVAPEQVQYVIMGQVLTAGAGQIPARQAAIDAGIPMSVPALTVNKVCLSGLDAIALADQLIRAGEFDIVVAGGMESMTNAPHLLVGQRQGYKYGDVVIRDHMALDGLTDAYDQVSMGESTERHVARLGITREAQDAFGAASHQKAAAAQKDGRFAEEIVPVEIPQRKGDPLLVTDDEQIRPETTVETLAKLRPAFSKDGTITAATSSPISDGACAVVVMSRAKAEELGLTWLAEIGAHGNVAGPDNSLTSQPSNAIKHALGKAGLTTADLDLVEINEAFAAVGVQSTADLGIDPAIVNVNGGAIALGHPIGMSGARLALTLALELRRRGGGLGAAALCGGGGQGDALLLRVPKS</sequence>
<dbReference type="Pfam" id="PF02803">
    <property type="entry name" value="Thiolase_C"/>
    <property type="match status" value="1"/>
</dbReference>
<name>A0ABV9WA50_9ACTN</name>
<dbReference type="PANTHER" id="PTHR18919:SF107">
    <property type="entry name" value="ACETYL-COA ACETYLTRANSFERASE, CYTOSOLIC"/>
    <property type="match status" value="1"/>
</dbReference>
<dbReference type="EMBL" id="JBHSIU010000059">
    <property type="protein sequence ID" value="MFC5004277.1"/>
    <property type="molecule type" value="Genomic_DNA"/>
</dbReference>
<dbReference type="InterPro" id="IPR020615">
    <property type="entry name" value="Thiolase_acyl_enz_int_AS"/>
</dbReference>
<dbReference type="PROSITE" id="PS00098">
    <property type="entry name" value="THIOLASE_1"/>
    <property type="match status" value="1"/>
</dbReference>
<protein>
    <recommendedName>
        <fullName evidence="6">Probable acetyl-CoA acetyltransferase</fullName>
        <ecNumber evidence="2">2.3.1.9</ecNumber>
    </recommendedName>
    <alternativeName>
        <fullName evidence="5">Acetoacetyl-CoA thiolase</fullName>
    </alternativeName>
</protein>
<evidence type="ECO:0000259" key="8">
    <source>
        <dbReference type="Pfam" id="PF00108"/>
    </source>
</evidence>
<dbReference type="Proteomes" id="UP001595912">
    <property type="component" value="Unassembled WGS sequence"/>
</dbReference>
<dbReference type="EC" id="2.3.1.9" evidence="2"/>
<evidence type="ECO:0000313" key="11">
    <source>
        <dbReference type="Proteomes" id="UP001595912"/>
    </source>
</evidence>
<dbReference type="GO" id="GO:0003985">
    <property type="term" value="F:acetyl-CoA C-acetyltransferase activity"/>
    <property type="evidence" value="ECO:0007669"/>
    <property type="project" value="UniProtKB-EC"/>
</dbReference>
<keyword evidence="4 7" id="KW-0012">Acyltransferase</keyword>
<dbReference type="PANTHER" id="PTHR18919">
    <property type="entry name" value="ACETYL-COA C-ACYLTRANSFERASE"/>
    <property type="match status" value="1"/>
</dbReference>
<dbReference type="PROSITE" id="PS00099">
    <property type="entry name" value="THIOLASE_3"/>
    <property type="match status" value="1"/>
</dbReference>
<dbReference type="PIRSF" id="PIRSF000429">
    <property type="entry name" value="Ac-CoA_Ac_transf"/>
    <property type="match status" value="1"/>
</dbReference>
<dbReference type="CDD" id="cd00751">
    <property type="entry name" value="thiolase"/>
    <property type="match status" value="1"/>
</dbReference>
<accession>A0ABV9WA50</accession>
<dbReference type="Pfam" id="PF00108">
    <property type="entry name" value="Thiolase_N"/>
    <property type="match status" value="1"/>
</dbReference>
<evidence type="ECO:0000256" key="4">
    <source>
        <dbReference type="ARBA" id="ARBA00023315"/>
    </source>
</evidence>
<dbReference type="InterPro" id="IPR016039">
    <property type="entry name" value="Thiolase-like"/>
</dbReference>
<dbReference type="InterPro" id="IPR020613">
    <property type="entry name" value="Thiolase_CS"/>
</dbReference>
<dbReference type="RefSeq" id="WP_380124004.1">
    <property type="nucleotide sequence ID" value="NZ_JBHSIU010000059.1"/>
</dbReference>
<organism evidence="10 11">
    <name type="scientific">Dactylosporangium cerinum</name>
    <dbReference type="NCBI Taxonomy" id="1434730"/>
    <lineage>
        <taxon>Bacteria</taxon>
        <taxon>Bacillati</taxon>
        <taxon>Actinomycetota</taxon>
        <taxon>Actinomycetes</taxon>
        <taxon>Micromonosporales</taxon>
        <taxon>Micromonosporaceae</taxon>
        <taxon>Dactylosporangium</taxon>
    </lineage>
</organism>
<comment type="similarity">
    <text evidence="1 7">Belongs to the thiolase-like superfamily. Thiolase family.</text>
</comment>
<evidence type="ECO:0000256" key="6">
    <source>
        <dbReference type="ARBA" id="ARBA00040529"/>
    </source>
</evidence>
<keyword evidence="3 7" id="KW-0808">Transferase</keyword>
<dbReference type="Gene3D" id="3.40.47.10">
    <property type="match status" value="2"/>
</dbReference>
<dbReference type="InterPro" id="IPR020617">
    <property type="entry name" value="Thiolase_C"/>
</dbReference>
<dbReference type="NCBIfam" id="TIGR01930">
    <property type="entry name" value="AcCoA-C-Actrans"/>
    <property type="match status" value="1"/>
</dbReference>
<evidence type="ECO:0000256" key="2">
    <source>
        <dbReference type="ARBA" id="ARBA00012705"/>
    </source>
</evidence>
<feature type="domain" description="Thiolase N-terminal" evidence="8">
    <location>
        <begin position="5"/>
        <end position="262"/>
    </location>
</feature>
<gene>
    <name evidence="10" type="ORF">ACFPIJ_41435</name>
</gene>
<evidence type="ECO:0000259" key="9">
    <source>
        <dbReference type="Pfam" id="PF02803"/>
    </source>
</evidence>
<evidence type="ECO:0000256" key="3">
    <source>
        <dbReference type="ARBA" id="ARBA00022679"/>
    </source>
</evidence>
<dbReference type="InterPro" id="IPR020610">
    <property type="entry name" value="Thiolase_AS"/>
</dbReference>